<dbReference type="OrthoDB" id="5505285at2"/>
<dbReference type="BioCyc" id="SCEL448385:SCE_RS08600-MONOMER"/>
<feature type="region of interest" description="Disordered" evidence="1">
    <location>
        <begin position="26"/>
        <end position="94"/>
    </location>
</feature>
<evidence type="ECO:0000256" key="1">
    <source>
        <dbReference type="SAM" id="MobiDB-lite"/>
    </source>
</evidence>
<feature type="chain" id="PRO_5002738479" description="Secreted protein" evidence="2">
    <location>
        <begin position="25"/>
        <end position="292"/>
    </location>
</feature>
<keyword evidence="2" id="KW-0732">Signal</keyword>
<evidence type="ECO:0000256" key="2">
    <source>
        <dbReference type="SAM" id="SignalP"/>
    </source>
</evidence>
<protein>
    <recommendedName>
        <fullName evidence="5">Secreted protein</fullName>
    </recommendedName>
</protein>
<dbReference type="RefSeq" id="WP_012234306.1">
    <property type="nucleotide sequence ID" value="NC_010162.1"/>
</dbReference>
<proteinExistence type="predicted"/>
<evidence type="ECO:0000313" key="4">
    <source>
        <dbReference type="Proteomes" id="UP000002139"/>
    </source>
</evidence>
<name>A9FI82_SORC5</name>
<evidence type="ECO:0008006" key="5">
    <source>
        <dbReference type="Google" id="ProtNLM"/>
    </source>
</evidence>
<keyword evidence="4" id="KW-1185">Reference proteome</keyword>
<organism evidence="3 4">
    <name type="scientific">Sorangium cellulosum (strain So ce56)</name>
    <name type="common">Polyangium cellulosum (strain So ce56)</name>
    <dbReference type="NCBI Taxonomy" id="448385"/>
    <lineage>
        <taxon>Bacteria</taxon>
        <taxon>Pseudomonadati</taxon>
        <taxon>Myxococcota</taxon>
        <taxon>Polyangia</taxon>
        <taxon>Polyangiales</taxon>
        <taxon>Polyangiaceae</taxon>
        <taxon>Sorangium</taxon>
    </lineage>
</organism>
<sequence>MIARRALCLLTVLTSASMTSAALAQQGQPLPGTSPSVGASAASPAGAAAAQPNPYDPSMQAGGLAPPPPMTTPEPEPAAPDGTEQRLDEAKERDSGRGLEIVWLNVEGGYENVGLQTFNIDEDDFTAGFVSSAANGGVIGAGAGVRLLYFTLGARGRVGFFSDWQLFTLGGEVGMHLPLGKLDPHVDLGFGYAGLGSVKSAVSGAADAIAIRGFYGRVSGGLDLYLSPVFSIGANASWELLALTRPGLSAAAIEGIKGGAAAPQQAKADLLAAEGSSVGSALALTAVAGLHF</sequence>
<reference evidence="3 4" key="1">
    <citation type="journal article" date="2007" name="Nat. Biotechnol.">
        <title>Complete genome sequence of the myxobacterium Sorangium cellulosum.</title>
        <authorList>
            <person name="Schneiker S."/>
            <person name="Perlova O."/>
            <person name="Kaiser O."/>
            <person name="Gerth K."/>
            <person name="Alici A."/>
            <person name="Altmeyer M.O."/>
            <person name="Bartels D."/>
            <person name="Bekel T."/>
            <person name="Beyer S."/>
            <person name="Bode E."/>
            <person name="Bode H.B."/>
            <person name="Bolten C.J."/>
            <person name="Choudhuri J.V."/>
            <person name="Doss S."/>
            <person name="Elnakady Y.A."/>
            <person name="Frank B."/>
            <person name="Gaigalat L."/>
            <person name="Goesmann A."/>
            <person name="Groeger C."/>
            <person name="Gross F."/>
            <person name="Jelsbak L."/>
            <person name="Jelsbak L."/>
            <person name="Kalinowski J."/>
            <person name="Kegler C."/>
            <person name="Knauber T."/>
            <person name="Konietzny S."/>
            <person name="Kopp M."/>
            <person name="Krause L."/>
            <person name="Krug D."/>
            <person name="Linke B."/>
            <person name="Mahmud T."/>
            <person name="Martinez-Arias R."/>
            <person name="McHardy A.C."/>
            <person name="Merai M."/>
            <person name="Meyer F."/>
            <person name="Mormann S."/>
            <person name="Munoz-Dorado J."/>
            <person name="Perez J."/>
            <person name="Pradella S."/>
            <person name="Rachid S."/>
            <person name="Raddatz G."/>
            <person name="Rosenau F."/>
            <person name="Rueckert C."/>
            <person name="Sasse F."/>
            <person name="Scharfe M."/>
            <person name="Schuster S.C."/>
            <person name="Suen G."/>
            <person name="Treuner-Lange A."/>
            <person name="Velicer G.J."/>
            <person name="Vorholter F.-J."/>
            <person name="Weissman K.J."/>
            <person name="Welch R.D."/>
            <person name="Wenzel S.C."/>
            <person name="Whitworth D.E."/>
            <person name="Wilhelm S."/>
            <person name="Wittmann C."/>
            <person name="Bloecker H."/>
            <person name="Puehler A."/>
            <person name="Mueller R."/>
        </authorList>
    </citation>
    <scope>NUCLEOTIDE SEQUENCE [LARGE SCALE GENOMIC DNA]</scope>
    <source>
        <strain evidence="4">So ce56</strain>
    </source>
</reference>
<dbReference type="HOGENOM" id="CLU_952837_0_0_7"/>
<feature type="signal peptide" evidence="2">
    <location>
        <begin position="1"/>
        <end position="24"/>
    </location>
</feature>
<feature type="compositionally biased region" description="Pro residues" evidence="1">
    <location>
        <begin position="65"/>
        <end position="78"/>
    </location>
</feature>
<dbReference type="AlphaFoldDB" id="A9FI82"/>
<dbReference type="Proteomes" id="UP000002139">
    <property type="component" value="Chromosome"/>
</dbReference>
<feature type="compositionally biased region" description="Basic and acidic residues" evidence="1">
    <location>
        <begin position="83"/>
        <end position="94"/>
    </location>
</feature>
<feature type="compositionally biased region" description="Low complexity" evidence="1">
    <location>
        <begin position="31"/>
        <end position="50"/>
    </location>
</feature>
<dbReference type="EMBL" id="AM746676">
    <property type="protein sequence ID" value="CAN91829.1"/>
    <property type="molecule type" value="Genomic_DNA"/>
</dbReference>
<dbReference type="KEGG" id="scl:sce1671"/>
<evidence type="ECO:0000313" key="3">
    <source>
        <dbReference type="EMBL" id="CAN91829.1"/>
    </source>
</evidence>
<gene>
    <name evidence="3" type="ordered locus">sce1671</name>
</gene>
<accession>A9FI82</accession>
<dbReference type="STRING" id="448385.sce1671"/>